<dbReference type="InterPro" id="IPR010285">
    <property type="entry name" value="DNA_helicase_pif1-like_DEAD"/>
</dbReference>
<protein>
    <recommendedName>
        <fullName evidence="1">AAA+ ATPase domain-containing protein</fullName>
    </recommendedName>
</protein>
<sequence length="420" mass="46006">MSLTVCQQDVLNKTLNGKNVLISGSAGTGKSFLTRHIIHQLKLQKGPNNVGVVSPTGIAAANINGTTIHAWGGIGIGDGDATALIKKARGNRLAFTRWKTARVLIIDEVSMLDGELFNKLEKIAQSIRSNSRPFGGIQLILVGDFYQLPPVTVTDAGFCFESDAWNAANIEKCELTEVIRQQNDTEFISILNSIRIGHCTTETENALAKCHVSVKPPPSDGIVPTKLYCINRDVDRENELFLERLPGERVLFKAIDVFNASTPASAESKLVDMLNKKTHQVLPIKIGAQVMLTKNMADFSLVNGSRGIVTDFAEKGAPIVRFANGVVMQMERAETEQKFMNSKCTRSQYPLKLAWAITIHKSQGATLERVEVQVSGAFAAGQTYVALSRCTKLDGLWISGDKISQRHIFTDPKVVNFYCV</sequence>
<dbReference type="Pfam" id="PF21530">
    <property type="entry name" value="Pif1_2B_dom"/>
    <property type="match status" value="1"/>
</dbReference>
<proteinExistence type="predicted"/>
<dbReference type="EMBL" id="MN740563">
    <property type="protein sequence ID" value="QHU33812.1"/>
    <property type="molecule type" value="Genomic_DNA"/>
</dbReference>
<dbReference type="GO" id="GO:0000723">
    <property type="term" value="P:telomere maintenance"/>
    <property type="evidence" value="ECO:0007669"/>
    <property type="project" value="InterPro"/>
</dbReference>
<dbReference type="Gene3D" id="3.40.50.300">
    <property type="entry name" value="P-loop containing nucleotide triphosphate hydrolases"/>
    <property type="match status" value="2"/>
</dbReference>
<name>A0A6C0LX51_9ZZZZ</name>
<dbReference type="InterPro" id="IPR003593">
    <property type="entry name" value="AAA+_ATPase"/>
</dbReference>
<evidence type="ECO:0000259" key="1">
    <source>
        <dbReference type="SMART" id="SM00382"/>
    </source>
</evidence>
<feature type="domain" description="AAA+ ATPase" evidence="1">
    <location>
        <begin position="16"/>
        <end position="256"/>
    </location>
</feature>
<dbReference type="GO" id="GO:0003678">
    <property type="term" value="F:DNA helicase activity"/>
    <property type="evidence" value="ECO:0007669"/>
    <property type="project" value="InterPro"/>
</dbReference>
<dbReference type="PANTHER" id="PTHR47642:SF7">
    <property type="entry name" value="ATP-DEPENDENT DNA HELICASE PIF1"/>
    <property type="match status" value="1"/>
</dbReference>
<evidence type="ECO:0000313" key="2">
    <source>
        <dbReference type="EMBL" id="QHU33812.1"/>
    </source>
</evidence>
<dbReference type="PANTHER" id="PTHR47642">
    <property type="entry name" value="ATP-DEPENDENT DNA HELICASE"/>
    <property type="match status" value="1"/>
</dbReference>
<dbReference type="AlphaFoldDB" id="A0A6C0LX51"/>
<dbReference type="CDD" id="cd18037">
    <property type="entry name" value="DEXSc_Pif1_like"/>
    <property type="match status" value="1"/>
</dbReference>
<dbReference type="SMART" id="SM00382">
    <property type="entry name" value="AAA"/>
    <property type="match status" value="1"/>
</dbReference>
<dbReference type="Pfam" id="PF05970">
    <property type="entry name" value="PIF1"/>
    <property type="match status" value="1"/>
</dbReference>
<dbReference type="InterPro" id="IPR027417">
    <property type="entry name" value="P-loop_NTPase"/>
</dbReference>
<dbReference type="GO" id="GO:0006281">
    <property type="term" value="P:DNA repair"/>
    <property type="evidence" value="ECO:0007669"/>
    <property type="project" value="InterPro"/>
</dbReference>
<dbReference type="InterPro" id="IPR051055">
    <property type="entry name" value="PIF1_helicase"/>
</dbReference>
<organism evidence="2">
    <name type="scientific">viral metagenome</name>
    <dbReference type="NCBI Taxonomy" id="1070528"/>
    <lineage>
        <taxon>unclassified sequences</taxon>
        <taxon>metagenomes</taxon>
        <taxon>organismal metagenomes</taxon>
    </lineage>
</organism>
<reference evidence="2" key="1">
    <citation type="journal article" date="2020" name="Nature">
        <title>Giant virus diversity and host interactions through global metagenomics.</title>
        <authorList>
            <person name="Schulz F."/>
            <person name="Roux S."/>
            <person name="Paez-Espino D."/>
            <person name="Jungbluth S."/>
            <person name="Walsh D.A."/>
            <person name="Denef V.J."/>
            <person name="McMahon K.D."/>
            <person name="Konstantinidis K.T."/>
            <person name="Eloe-Fadrosh E.A."/>
            <person name="Kyrpides N.C."/>
            <person name="Woyke T."/>
        </authorList>
    </citation>
    <scope>NUCLEOTIDE SEQUENCE</scope>
    <source>
        <strain evidence="2">GVMAG-S-1016704-121</strain>
    </source>
</reference>
<dbReference type="SUPFAM" id="SSF52540">
    <property type="entry name" value="P-loop containing nucleoside triphosphate hydrolases"/>
    <property type="match status" value="2"/>
</dbReference>
<dbReference type="InterPro" id="IPR049163">
    <property type="entry name" value="Pif1-like_2B_dom"/>
</dbReference>
<accession>A0A6C0LX51</accession>
<dbReference type="CDD" id="cd18809">
    <property type="entry name" value="SF1_C_RecD"/>
    <property type="match status" value="1"/>
</dbReference>
<dbReference type="Gene3D" id="2.30.30.940">
    <property type="match status" value="1"/>
</dbReference>